<evidence type="ECO:0000313" key="1">
    <source>
        <dbReference type="EMBL" id="KAF2631793.1"/>
    </source>
</evidence>
<name>A0ACB6SEM7_9PLEO</name>
<keyword evidence="2" id="KW-1185">Reference proteome</keyword>
<protein>
    <submittedName>
        <fullName evidence="1">Uncharacterized protein</fullName>
    </submittedName>
</protein>
<dbReference type="EMBL" id="MU006704">
    <property type="protein sequence ID" value="KAF2631793.1"/>
    <property type="molecule type" value="Genomic_DNA"/>
</dbReference>
<evidence type="ECO:0000313" key="2">
    <source>
        <dbReference type="Proteomes" id="UP000799754"/>
    </source>
</evidence>
<dbReference type="Proteomes" id="UP000799754">
    <property type="component" value="Unassembled WGS sequence"/>
</dbReference>
<comment type="caution">
    <text evidence="1">The sequence shown here is derived from an EMBL/GenBank/DDBJ whole genome shotgun (WGS) entry which is preliminary data.</text>
</comment>
<accession>A0ACB6SEM7</accession>
<gene>
    <name evidence="1" type="ORF">BU25DRAFT_418545</name>
</gene>
<organism evidence="1 2">
    <name type="scientific">Macroventuria anomochaeta</name>
    <dbReference type="NCBI Taxonomy" id="301207"/>
    <lineage>
        <taxon>Eukaryota</taxon>
        <taxon>Fungi</taxon>
        <taxon>Dikarya</taxon>
        <taxon>Ascomycota</taxon>
        <taxon>Pezizomycotina</taxon>
        <taxon>Dothideomycetes</taxon>
        <taxon>Pleosporomycetidae</taxon>
        <taxon>Pleosporales</taxon>
        <taxon>Pleosporineae</taxon>
        <taxon>Didymellaceae</taxon>
        <taxon>Macroventuria</taxon>
    </lineage>
</organism>
<sequence>MVYGGPHTISHNQRSRNTLACDPQSNDKPHRQLDHLTTSTLQVRPRAKSDAYPGHRHRPYTFLSDPQIKTTVRPVLSSHSPTSQSPPAVEHSKKRHRKRTPPSDSESERITGHVLASGKFQCSDPGCEDLRFGRQADFRRHYTNVHADKIIEYFCPVSGCERSRKPSKKSKGRSFNGRKDKMEEHLQTVHHKLNKKRRRSPETEIEEEEEEEEDAEEAEQPQAKTQRHF</sequence>
<proteinExistence type="predicted"/>
<reference evidence="1" key="1">
    <citation type="journal article" date="2020" name="Stud. Mycol.">
        <title>101 Dothideomycetes genomes: a test case for predicting lifestyles and emergence of pathogens.</title>
        <authorList>
            <person name="Haridas S."/>
            <person name="Albert R."/>
            <person name="Binder M."/>
            <person name="Bloem J."/>
            <person name="Labutti K."/>
            <person name="Salamov A."/>
            <person name="Andreopoulos B."/>
            <person name="Baker S."/>
            <person name="Barry K."/>
            <person name="Bills G."/>
            <person name="Bluhm B."/>
            <person name="Cannon C."/>
            <person name="Castanera R."/>
            <person name="Culley D."/>
            <person name="Daum C."/>
            <person name="Ezra D."/>
            <person name="Gonzalez J."/>
            <person name="Henrissat B."/>
            <person name="Kuo A."/>
            <person name="Liang C."/>
            <person name="Lipzen A."/>
            <person name="Lutzoni F."/>
            <person name="Magnuson J."/>
            <person name="Mondo S."/>
            <person name="Nolan M."/>
            <person name="Ohm R."/>
            <person name="Pangilinan J."/>
            <person name="Park H.-J."/>
            <person name="Ramirez L."/>
            <person name="Alfaro M."/>
            <person name="Sun H."/>
            <person name="Tritt A."/>
            <person name="Yoshinaga Y."/>
            <person name="Zwiers L.-H."/>
            <person name="Turgeon B."/>
            <person name="Goodwin S."/>
            <person name="Spatafora J."/>
            <person name="Crous P."/>
            <person name="Grigoriev I."/>
        </authorList>
    </citation>
    <scope>NUCLEOTIDE SEQUENCE</scope>
    <source>
        <strain evidence="1">CBS 525.71</strain>
    </source>
</reference>